<feature type="region of interest" description="Disordered" evidence="3">
    <location>
        <begin position="85"/>
        <end position="167"/>
    </location>
</feature>
<evidence type="ECO:0000313" key="7">
    <source>
        <dbReference type="Proteomes" id="UP001596435"/>
    </source>
</evidence>
<evidence type="ECO:0000313" key="6">
    <source>
        <dbReference type="EMBL" id="MFC7179976.1"/>
    </source>
</evidence>
<sequence length="339" mass="33349">MSGGWSSQGFPPGAAGGGPDWAAMAEANERDVRRRKQRIRVIVGGAGAVALIGIVGAAVAVQGADTSHPTAGQQLAATSSAAATSAGAGAAPGSPAASGAADASPQASAPSGSVSGTPAPSATASGAAPVEVPGVRLGPAARPGTVAGHSGPALTLPGNGDGWAATDSGGIDTSASFTVSAVVSNSAATDPKAAVSQGGDAFFSLYLGRDDSSAANHNRWVFKVQSAAETGKSVMALSSGPAALGRWTTLTGVYDARAKSISLYVDGALAETVPVPGILPSSGPLQIGRARYKSHWVDAWNGSVADVETWAQPLSARQVAQLAQSRATDVPPRGSWLHS</sequence>
<evidence type="ECO:0000259" key="5">
    <source>
        <dbReference type="SMART" id="SM00560"/>
    </source>
</evidence>
<dbReference type="InterPro" id="IPR006558">
    <property type="entry name" value="LamG-like"/>
</dbReference>
<dbReference type="SMART" id="SM00560">
    <property type="entry name" value="LamGL"/>
    <property type="match status" value="1"/>
</dbReference>
<evidence type="ECO:0000256" key="3">
    <source>
        <dbReference type="SAM" id="MobiDB-lite"/>
    </source>
</evidence>
<dbReference type="InterPro" id="IPR013320">
    <property type="entry name" value="ConA-like_dom_sf"/>
</dbReference>
<dbReference type="SUPFAM" id="SSF49899">
    <property type="entry name" value="Concanavalin A-like lectins/glucanases"/>
    <property type="match status" value="1"/>
</dbReference>
<feature type="domain" description="LamG-like jellyroll fold" evidence="5">
    <location>
        <begin position="175"/>
        <end position="317"/>
    </location>
</feature>
<protein>
    <submittedName>
        <fullName evidence="6">LamG domain-containing protein</fullName>
    </submittedName>
</protein>
<evidence type="ECO:0000256" key="4">
    <source>
        <dbReference type="SAM" id="Phobius"/>
    </source>
</evidence>
<keyword evidence="4" id="KW-1133">Transmembrane helix</keyword>
<accession>A0ABW2FRQ3</accession>
<keyword evidence="1" id="KW-0732">Signal</keyword>
<keyword evidence="2" id="KW-1015">Disulfide bond</keyword>
<dbReference type="EMBL" id="JBHTAJ010000015">
    <property type="protein sequence ID" value="MFC7179976.1"/>
    <property type="molecule type" value="Genomic_DNA"/>
</dbReference>
<feature type="transmembrane region" description="Helical" evidence="4">
    <location>
        <begin position="39"/>
        <end position="61"/>
    </location>
</feature>
<keyword evidence="7" id="KW-1185">Reference proteome</keyword>
<feature type="compositionally biased region" description="Low complexity" evidence="3">
    <location>
        <begin position="85"/>
        <end position="130"/>
    </location>
</feature>
<keyword evidence="4" id="KW-0812">Transmembrane</keyword>
<name>A0ABW2FRQ3_9ACTN</name>
<evidence type="ECO:0000256" key="2">
    <source>
        <dbReference type="ARBA" id="ARBA00023157"/>
    </source>
</evidence>
<organism evidence="6 7">
    <name type="scientific">Kitasatospora paranensis</name>
    <dbReference type="NCBI Taxonomy" id="258053"/>
    <lineage>
        <taxon>Bacteria</taxon>
        <taxon>Bacillati</taxon>
        <taxon>Actinomycetota</taxon>
        <taxon>Actinomycetes</taxon>
        <taxon>Kitasatosporales</taxon>
        <taxon>Streptomycetaceae</taxon>
        <taxon>Kitasatospora</taxon>
    </lineage>
</organism>
<comment type="caution">
    <text evidence="6">The sequence shown here is derived from an EMBL/GenBank/DDBJ whole genome shotgun (WGS) entry which is preliminary data.</text>
</comment>
<feature type="region of interest" description="Disordered" evidence="3">
    <location>
        <begin position="1"/>
        <end position="21"/>
    </location>
</feature>
<dbReference type="Gene3D" id="2.60.120.200">
    <property type="match status" value="1"/>
</dbReference>
<evidence type="ECO:0000256" key="1">
    <source>
        <dbReference type="ARBA" id="ARBA00022729"/>
    </source>
</evidence>
<reference evidence="7" key="1">
    <citation type="journal article" date="2019" name="Int. J. Syst. Evol. Microbiol.">
        <title>The Global Catalogue of Microorganisms (GCM) 10K type strain sequencing project: providing services to taxonomists for standard genome sequencing and annotation.</title>
        <authorList>
            <consortium name="The Broad Institute Genomics Platform"/>
            <consortium name="The Broad Institute Genome Sequencing Center for Infectious Disease"/>
            <person name="Wu L."/>
            <person name="Ma J."/>
        </authorList>
    </citation>
    <scope>NUCLEOTIDE SEQUENCE [LARGE SCALE GENOMIC DNA]</scope>
    <source>
        <strain evidence="7">CGMCC 1.12859</strain>
    </source>
</reference>
<dbReference type="Pfam" id="PF13385">
    <property type="entry name" value="Laminin_G_3"/>
    <property type="match status" value="1"/>
</dbReference>
<dbReference type="RefSeq" id="WP_345704118.1">
    <property type="nucleotide sequence ID" value="NZ_BAABKV010000001.1"/>
</dbReference>
<dbReference type="Proteomes" id="UP001596435">
    <property type="component" value="Unassembled WGS sequence"/>
</dbReference>
<keyword evidence="4" id="KW-0472">Membrane</keyword>
<gene>
    <name evidence="6" type="ORF">ACFQMG_10445</name>
</gene>
<proteinExistence type="predicted"/>